<name>A0A249XXM6_9CAUD</name>
<accession>A0A249XXM6</accession>
<organism evidence="1 2">
    <name type="scientific">Enterococcus phage EF1</name>
    <dbReference type="NCBI Taxonomy" id="2025813"/>
    <lineage>
        <taxon>Viruses</taxon>
        <taxon>Duplodnaviria</taxon>
        <taxon>Heunggongvirae</taxon>
        <taxon>Uroviricota</taxon>
        <taxon>Caudoviricetes</taxon>
    </lineage>
</organism>
<keyword evidence="2" id="KW-1185">Reference proteome</keyword>
<reference evidence="1 2" key="1">
    <citation type="submission" date="2017-04" db="EMBL/GenBank/DDBJ databases">
        <title>Complete Genome Sequence of Lytic Bacteriophage EF1 Infecting Enterococcus faecalis Isolates.</title>
        <authorList>
            <person name="Kim D."/>
            <person name="Kim Y.J."/>
            <person name="Han B.K."/>
            <person name="Kim H."/>
        </authorList>
    </citation>
    <scope>NUCLEOTIDE SEQUENCE [LARGE SCALE GENOMIC DNA]</scope>
</reference>
<protein>
    <submittedName>
        <fullName evidence="1">Uncharacterized protein</fullName>
    </submittedName>
</protein>
<dbReference type="EMBL" id="MF001358">
    <property type="protein sequence ID" value="ASZ76730.1"/>
    <property type="molecule type" value="Genomic_DNA"/>
</dbReference>
<dbReference type="Proteomes" id="UP000260005">
    <property type="component" value="Segment"/>
</dbReference>
<evidence type="ECO:0000313" key="2">
    <source>
        <dbReference type="Proteomes" id="UP000260005"/>
    </source>
</evidence>
<evidence type="ECO:0000313" key="1">
    <source>
        <dbReference type="EMBL" id="ASZ76730.1"/>
    </source>
</evidence>
<sequence length="150" mass="17906">MIELASHIVDLSLEHKKYICHLQLQKITYYTVLQGLKLNLIDKHTLEELYKYKSDRFTPSRYGPRSEAIFLRYCAFGAERIFTNSFSSSYLRNMDFSHLNPIILPLLEEQTMDLCRKSMKNPIFEERFKDNKEFSIEDIFELSEKYSDLK</sequence>
<proteinExistence type="predicted"/>